<dbReference type="PANTHER" id="PTHR34109">
    <property type="entry name" value="BNAUNNG04460D PROTEIN-RELATED"/>
    <property type="match status" value="1"/>
</dbReference>
<gene>
    <name evidence="2" type="ORF">E6W36_08105</name>
</gene>
<accession>A0A4D7C6M3</accession>
<dbReference type="Proteomes" id="UP000298714">
    <property type="component" value="Chromosome"/>
</dbReference>
<dbReference type="InterPro" id="IPR004360">
    <property type="entry name" value="Glyas_Fos-R_dOase_dom"/>
</dbReference>
<dbReference type="PROSITE" id="PS51819">
    <property type="entry name" value="VOC"/>
    <property type="match status" value="1"/>
</dbReference>
<evidence type="ECO:0000313" key="3">
    <source>
        <dbReference type="Proteomes" id="UP000298714"/>
    </source>
</evidence>
<dbReference type="EMBL" id="CP039704">
    <property type="protein sequence ID" value="QCI79520.1"/>
    <property type="molecule type" value="Genomic_DNA"/>
</dbReference>
<dbReference type="KEGG" id="hgn:E6W36_08105"/>
<dbReference type="InterPro" id="IPR037523">
    <property type="entry name" value="VOC_core"/>
</dbReference>
<dbReference type="InterPro" id="IPR029068">
    <property type="entry name" value="Glyas_Bleomycin-R_OHBP_Dase"/>
</dbReference>
<reference evidence="3" key="1">
    <citation type="submission" date="2019-04" db="EMBL/GenBank/DDBJ databases">
        <title>Complete genome sequence of Sphingomonas sp. W1-2-3.</title>
        <authorList>
            <person name="Im W.T."/>
        </authorList>
    </citation>
    <scope>NUCLEOTIDE SEQUENCE [LARGE SCALE GENOMIC DNA]</scope>
    <source>
        <strain evidence="3">W1-2-3</strain>
    </source>
</reference>
<dbReference type="PANTHER" id="PTHR34109:SF1">
    <property type="entry name" value="VOC DOMAIN-CONTAINING PROTEIN"/>
    <property type="match status" value="1"/>
</dbReference>
<dbReference type="Gene3D" id="3.30.720.110">
    <property type="match status" value="1"/>
</dbReference>
<organism evidence="2 3">
    <name type="scientific">Hankyongella ginsenosidimutans</name>
    <dbReference type="NCBI Taxonomy" id="1763828"/>
    <lineage>
        <taxon>Bacteria</taxon>
        <taxon>Pseudomonadati</taxon>
        <taxon>Pseudomonadota</taxon>
        <taxon>Alphaproteobacteria</taxon>
        <taxon>Sphingomonadales</taxon>
        <taxon>Sphingomonadaceae</taxon>
        <taxon>Hankyongella</taxon>
    </lineage>
</organism>
<dbReference type="SUPFAM" id="SSF54593">
    <property type="entry name" value="Glyoxalase/Bleomycin resistance protein/Dihydroxybiphenyl dioxygenase"/>
    <property type="match status" value="1"/>
</dbReference>
<feature type="domain" description="VOC" evidence="1">
    <location>
        <begin position="3"/>
        <end position="129"/>
    </location>
</feature>
<evidence type="ECO:0000313" key="2">
    <source>
        <dbReference type="EMBL" id="QCI79520.1"/>
    </source>
</evidence>
<dbReference type="RefSeq" id="WP_222872318.1">
    <property type="nucleotide sequence ID" value="NZ_CP039704.1"/>
</dbReference>
<dbReference type="Pfam" id="PF00903">
    <property type="entry name" value="Glyoxalase"/>
    <property type="match status" value="1"/>
</dbReference>
<name>A0A4D7C6M3_9SPHN</name>
<sequence length="155" mass="16934">MTEQQTVTAYLTVKDALGAIDFCTRVFGAVVTTEPLMMSDGTVGHAALKVGNTQIMLADEFPQMGFVSPEALGGTPVAFIVRVEDCDAAYDMAMREGAMSLSPPENQFWGDRMARIMCPYGYRWNLAAKVEDVSDAEMRDRLVAMQAYTPASEDS</sequence>
<dbReference type="AlphaFoldDB" id="A0A4D7C6M3"/>
<evidence type="ECO:0000259" key="1">
    <source>
        <dbReference type="PROSITE" id="PS51819"/>
    </source>
</evidence>
<dbReference type="CDD" id="cd07246">
    <property type="entry name" value="VOC_like"/>
    <property type="match status" value="1"/>
</dbReference>
<keyword evidence="3" id="KW-1185">Reference proteome</keyword>
<dbReference type="Gene3D" id="3.30.720.120">
    <property type="match status" value="1"/>
</dbReference>
<protein>
    <submittedName>
        <fullName evidence="2">VOC family protein</fullName>
    </submittedName>
</protein>
<proteinExistence type="predicted"/>